<evidence type="ECO:0000313" key="1">
    <source>
        <dbReference type="EMBL" id="GAG76395.1"/>
    </source>
</evidence>
<protein>
    <submittedName>
        <fullName evidence="1">Uncharacterized protein</fullName>
    </submittedName>
</protein>
<proteinExistence type="predicted"/>
<name>X1A2U9_9ZZZZ</name>
<sequence>MKMLRDKARLKKMSKIDDPFVAISPQKCIAFIWELTAELWSLRGSPYVERRLQRNITNIIKQ</sequence>
<dbReference type="AlphaFoldDB" id="X1A2U9"/>
<comment type="caution">
    <text evidence="1">The sequence shown here is derived from an EMBL/GenBank/DDBJ whole genome shotgun (WGS) entry which is preliminary data.</text>
</comment>
<accession>X1A2U9</accession>
<reference evidence="1" key="1">
    <citation type="journal article" date="2014" name="Front. Microbiol.">
        <title>High frequency of phylogenetically diverse reductive dehalogenase-homologous genes in deep subseafloor sedimentary metagenomes.</title>
        <authorList>
            <person name="Kawai M."/>
            <person name="Futagami T."/>
            <person name="Toyoda A."/>
            <person name="Takaki Y."/>
            <person name="Nishi S."/>
            <person name="Hori S."/>
            <person name="Arai W."/>
            <person name="Tsubouchi T."/>
            <person name="Morono Y."/>
            <person name="Uchiyama I."/>
            <person name="Ito T."/>
            <person name="Fujiyama A."/>
            <person name="Inagaki F."/>
            <person name="Takami H."/>
        </authorList>
    </citation>
    <scope>NUCLEOTIDE SEQUENCE</scope>
    <source>
        <strain evidence="1">Expedition CK06-06</strain>
    </source>
</reference>
<gene>
    <name evidence="1" type="ORF">S01H4_29096</name>
</gene>
<organism evidence="1">
    <name type="scientific">marine sediment metagenome</name>
    <dbReference type="NCBI Taxonomy" id="412755"/>
    <lineage>
        <taxon>unclassified sequences</taxon>
        <taxon>metagenomes</taxon>
        <taxon>ecological metagenomes</taxon>
    </lineage>
</organism>
<dbReference type="EMBL" id="BART01014694">
    <property type="protein sequence ID" value="GAG76395.1"/>
    <property type="molecule type" value="Genomic_DNA"/>
</dbReference>